<dbReference type="PANTHER" id="PTHR11644">
    <property type="entry name" value="CYTIDINE DEAMINASE"/>
    <property type="match status" value="1"/>
</dbReference>
<dbReference type="Gene3D" id="3.40.140.10">
    <property type="entry name" value="Cytidine Deaminase, domain 2"/>
    <property type="match status" value="1"/>
</dbReference>
<dbReference type="InterPro" id="IPR002125">
    <property type="entry name" value="CMP_dCMP_dom"/>
</dbReference>
<sequence>MDIWERMYLAAREQYHPTQLSPFLYAHHVAAAVESGDGRIYTGFCIESACGVMDLCAERTAALHMYLSSGQTLIRRVLAFREAPPTEGSGMPCGACREFLMQLNPQNRDAEILVDYASRRTVRLEELIPDWWGWKR</sequence>
<protein>
    <submittedName>
        <fullName evidence="3">Cytidine deaminase</fullName>
    </submittedName>
</protein>
<dbReference type="PANTHER" id="PTHR11644:SF2">
    <property type="entry name" value="CYTIDINE DEAMINASE"/>
    <property type="match status" value="1"/>
</dbReference>
<dbReference type="SUPFAM" id="SSF53927">
    <property type="entry name" value="Cytidine deaminase-like"/>
    <property type="match status" value="1"/>
</dbReference>
<comment type="caution">
    <text evidence="3">The sequence shown here is derived from an EMBL/GenBank/DDBJ whole genome shotgun (WGS) entry which is preliminary data.</text>
</comment>
<dbReference type="EMBL" id="JACOPR010000004">
    <property type="protein sequence ID" value="MBC5730745.1"/>
    <property type="molecule type" value="Genomic_DNA"/>
</dbReference>
<reference evidence="3 4" key="1">
    <citation type="submission" date="2020-08" db="EMBL/GenBank/DDBJ databases">
        <title>Genome public.</title>
        <authorList>
            <person name="Liu C."/>
            <person name="Sun Q."/>
        </authorList>
    </citation>
    <scope>NUCLEOTIDE SEQUENCE [LARGE SCALE GENOMIC DNA]</scope>
    <source>
        <strain evidence="3 4">New-38</strain>
    </source>
</reference>
<proteinExistence type="inferred from homology"/>
<dbReference type="PROSITE" id="PS51747">
    <property type="entry name" value="CYT_DCMP_DEAMINASES_2"/>
    <property type="match status" value="1"/>
</dbReference>
<keyword evidence="4" id="KW-1185">Reference proteome</keyword>
<evidence type="ECO:0000313" key="3">
    <source>
        <dbReference type="EMBL" id="MBC5730745.1"/>
    </source>
</evidence>
<dbReference type="RefSeq" id="WP_101692967.1">
    <property type="nucleotide sequence ID" value="NZ_JACOPR010000004.1"/>
</dbReference>
<organism evidence="3 4">
    <name type="scientific">Pseudoflavonifractor hominis</name>
    <dbReference type="NCBI Taxonomy" id="2763059"/>
    <lineage>
        <taxon>Bacteria</taxon>
        <taxon>Bacillati</taxon>
        <taxon>Bacillota</taxon>
        <taxon>Clostridia</taxon>
        <taxon>Eubacteriales</taxon>
        <taxon>Oscillospiraceae</taxon>
        <taxon>Pseudoflavonifractor</taxon>
    </lineage>
</organism>
<feature type="domain" description="CMP/dCMP-type deaminase" evidence="2">
    <location>
        <begin position="1"/>
        <end position="135"/>
    </location>
</feature>
<name>A0ABR7HTA1_9FIRM</name>
<evidence type="ECO:0000256" key="1">
    <source>
        <dbReference type="ARBA" id="ARBA00006576"/>
    </source>
</evidence>
<comment type="similarity">
    <text evidence="1">Belongs to the cytidine and deoxycytidylate deaminase family.</text>
</comment>
<dbReference type="InterPro" id="IPR016193">
    <property type="entry name" value="Cytidine_deaminase-like"/>
</dbReference>
<dbReference type="CDD" id="cd01283">
    <property type="entry name" value="cytidine_deaminase"/>
    <property type="match status" value="1"/>
</dbReference>
<dbReference type="InterPro" id="IPR050202">
    <property type="entry name" value="Cyt/Deoxycyt_deaminase"/>
</dbReference>
<evidence type="ECO:0000313" key="4">
    <source>
        <dbReference type="Proteomes" id="UP000660021"/>
    </source>
</evidence>
<evidence type="ECO:0000259" key="2">
    <source>
        <dbReference type="PROSITE" id="PS51747"/>
    </source>
</evidence>
<dbReference type="Proteomes" id="UP000660021">
    <property type="component" value="Unassembled WGS sequence"/>
</dbReference>
<gene>
    <name evidence="3" type="ORF">H8S34_07835</name>
</gene>
<accession>A0ABR7HTA1</accession>